<protein>
    <submittedName>
        <fullName evidence="2">Uncharacterized protein</fullName>
    </submittedName>
</protein>
<evidence type="ECO:0000313" key="3">
    <source>
        <dbReference type="Proteomes" id="UP000019335"/>
    </source>
</evidence>
<dbReference type="PANTHER" id="PTHR47432">
    <property type="entry name" value="CELL WALL ASSEMBLY REGULATOR SMI1"/>
    <property type="match status" value="1"/>
</dbReference>
<evidence type="ECO:0000256" key="1">
    <source>
        <dbReference type="SAM" id="MobiDB-lite"/>
    </source>
</evidence>
<proteinExistence type="predicted"/>
<keyword evidence="3" id="KW-1185">Reference proteome</keyword>
<accession>W7TS73</accession>
<dbReference type="EMBL" id="AZIL01000064">
    <property type="protein sequence ID" value="EWM30080.1"/>
    <property type="molecule type" value="Genomic_DNA"/>
</dbReference>
<feature type="region of interest" description="Disordered" evidence="1">
    <location>
        <begin position="243"/>
        <end position="264"/>
    </location>
</feature>
<sequence length="334" mass="37468">MTRLVHVHLFSEGRQATYVLCSSMPYYRSLLPPLRLDYVTSSTHMASAGTAQLSFSAFLSAAVRTTFWLDITLSFLPPSSWLILECACKLIFSHIKHANAWRCVDLGPIYLHSLPSCLTPADIVQNIRFEFIERKASLWRLRRAWATIEQFAPAGFSWTLNKGIEEDALGRWEYALGCSLPPDLRASFLIHDGQSYMAQPGMMLGGGRLLSLEDVVIQACRMEQSQSDQDRRCMIEVAEGADVQSAKTGKGGEDEGDRNEGEEGWRMVPLSEGARGRSVCIALPKRWKKKRVRGRRKERETAEDEGLLGGVYIVTALSCRKLADSWGQYLGTLR</sequence>
<organism evidence="2 3">
    <name type="scientific">Nannochloropsis gaditana</name>
    <dbReference type="NCBI Taxonomy" id="72520"/>
    <lineage>
        <taxon>Eukaryota</taxon>
        <taxon>Sar</taxon>
        <taxon>Stramenopiles</taxon>
        <taxon>Ochrophyta</taxon>
        <taxon>Eustigmatophyceae</taxon>
        <taxon>Eustigmatales</taxon>
        <taxon>Monodopsidaceae</taxon>
        <taxon>Nannochloropsis</taxon>
    </lineage>
</organism>
<reference evidence="2 3" key="1">
    <citation type="journal article" date="2014" name="Mol. Plant">
        <title>Chromosome Scale Genome Assembly and Transcriptome Profiling of Nannochloropsis gaditana in Nitrogen Depletion.</title>
        <authorList>
            <person name="Corteggiani Carpinelli E."/>
            <person name="Telatin A."/>
            <person name="Vitulo N."/>
            <person name="Forcato C."/>
            <person name="D'Angelo M."/>
            <person name="Schiavon R."/>
            <person name="Vezzi A."/>
            <person name="Giacometti G.M."/>
            <person name="Morosinotto T."/>
            <person name="Valle G."/>
        </authorList>
    </citation>
    <scope>NUCLEOTIDE SEQUENCE [LARGE SCALE GENOMIC DNA]</scope>
    <source>
        <strain evidence="2 3">B-31</strain>
    </source>
</reference>
<name>W7TS73_9STRA</name>
<dbReference type="AlphaFoldDB" id="W7TS73"/>
<gene>
    <name evidence="2" type="ORF">Naga_100173g7</name>
</gene>
<comment type="caution">
    <text evidence="2">The sequence shown here is derived from an EMBL/GenBank/DDBJ whole genome shotgun (WGS) entry which is preliminary data.</text>
</comment>
<evidence type="ECO:0000313" key="2">
    <source>
        <dbReference type="EMBL" id="EWM30080.1"/>
    </source>
</evidence>
<dbReference type="PANTHER" id="PTHR47432:SF1">
    <property type="entry name" value="CELL WALL ASSEMBLY REGULATOR SMI1"/>
    <property type="match status" value="1"/>
</dbReference>
<feature type="compositionally biased region" description="Basic and acidic residues" evidence="1">
    <location>
        <begin position="250"/>
        <end position="264"/>
    </location>
</feature>
<dbReference type="Proteomes" id="UP000019335">
    <property type="component" value="Chromosome 1"/>
</dbReference>
<dbReference type="OrthoDB" id="2305498at2759"/>
<dbReference type="InterPro" id="IPR051873">
    <property type="entry name" value="KNR4/SMI1_regulator"/>
</dbReference>